<dbReference type="Proteomes" id="UP000286246">
    <property type="component" value="Unassembled WGS sequence"/>
</dbReference>
<keyword evidence="4" id="KW-1185">Reference proteome</keyword>
<keyword evidence="1" id="KW-1133">Transmembrane helix</keyword>
<comment type="caution">
    <text evidence="3">The sequence shown here is derived from an EMBL/GenBank/DDBJ whole genome shotgun (WGS) entry which is preliminary data.</text>
</comment>
<keyword evidence="1" id="KW-0812">Transmembrane</keyword>
<evidence type="ECO:0000256" key="1">
    <source>
        <dbReference type="SAM" id="Phobius"/>
    </source>
</evidence>
<dbReference type="InterPro" id="IPR005625">
    <property type="entry name" value="PepSY-ass_TM"/>
</dbReference>
<keyword evidence="1" id="KW-0472">Membrane</keyword>
<feature type="domain" description="PepSY" evidence="2">
    <location>
        <begin position="64"/>
        <end position="120"/>
    </location>
</feature>
<feature type="transmembrane region" description="Helical" evidence="1">
    <location>
        <begin position="144"/>
        <end position="168"/>
    </location>
</feature>
<dbReference type="PANTHER" id="PTHR34219:SF3">
    <property type="entry name" value="BLL7967 PROTEIN"/>
    <property type="match status" value="1"/>
</dbReference>
<dbReference type="Pfam" id="PF03413">
    <property type="entry name" value="PepSY"/>
    <property type="match status" value="1"/>
</dbReference>
<accession>A0A420BGE2</accession>
<sequence>MANKTTKKNSLKKVFQQLHLYIGLLFGLIFLTVCVTGMLLSFEKELTPLLWPKEQRVVVLENRLPIDAIVSKAKNIFPNKRLFRMEIFADPSRSYRVQYGSKKEKYWYAYINPYTGEVLSKGAQAERFFQKVLDIHRFLLIDKIGATITGISAFATLFLAISGIYLWWPKNKLLLKQRLKINMSASTKRKVWDFHAVGGFYAALFLLIFTLTGLTWSFDWYNKQFFRLFGADIKITKEKVKNPTTDIPVGFSPLETMYQQINNLYPDPGNILMTFPNQENLAFSLTKESFAGGLLQINQTYFDSRSGKLIKNNPMNKLPLAEQMRKMVKPIHVGSVFGLPSKIVLFLAVSLAATLPITGLWIWLNKRNKKTTARKKRRPRDQAVPLNLP</sequence>
<feature type="transmembrane region" description="Helical" evidence="1">
    <location>
        <begin position="343"/>
        <end position="364"/>
    </location>
</feature>
<dbReference type="EMBL" id="RAPY01000001">
    <property type="protein sequence ID" value="RKE55794.1"/>
    <property type="molecule type" value="Genomic_DNA"/>
</dbReference>
<dbReference type="InterPro" id="IPR025711">
    <property type="entry name" value="PepSY"/>
</dbReference>
<protein>
    <submittedName>
        <fullName evidence="3">Putative iron-regulated membrane protein</fullName>
    </submittedName>
</protein>
<proteinExistence type="predicted"/>
<dbReference type="OrthoDB" id="111691at2"/>
<dbReference type="RefSeq" id="WP_120257541.1">
    <property type="nucleotide sequence ID" value="NZ_RAPY01000001.1"/>
</dbReference>
<evidence type="ECO:0000313" key="3">
    <source>
        <dbReference type="EMBL" id="RKE55794.1"/>
    </source>
</evidence>
<dbReference type="Pfam" id="PF03929">
    <property type="entry name" value="PepSY_TM"/>
    <property type="match status" value="1"/>
</dbReference>
<organism evidence="3 4">
    <name type="scientific">Sphingobacterium detergens</name>
    <dbReference type="NCBI Taxonomy" id="1145106"/>
    <lineage>
        <taxon>Bacteria</taxon>
        <taxon>Pseudomonadati</taxon>
        <taxon>Bacteroidota</taxon>
        <taxon>Sphingobacteriia</taxon>
        <taxon>Sphingobacteriales</taxon>
        <taxon>Sphingobacteriaceae</taxon>
        <taxon>Sphingobacterium</taxon>
    </lineage>
</organism>
<name>A0A420BGE2_SPHD1</name>
<evidence type="ECO:0000313" key="4">
    <source>
        <dbReference type="Proteomes" id="UP000286246"/>
    </source>
</evidence>
<reference evidence="3 4" key="1">
    <citation type="submission" date="2018-09" db="EMBL/GenBank/DDBJ databases">
        <title>Genomic Encyclopedia of Type Strains, Phase III (KMG-III): the genomes of soil and plant-associated and newly described type strains.</title>
        <authorList>
            <person name="Whitman W."/>
        </authorList>
    </citation>
    <scope>NUCLEOTIDE SEQUENCE [LARGE SCALE GENOMIC DNA]</scope>
    <source>
        <strain evidence="3 4">CECT 7938</strain>
    </source>
</reference>
<feature type="transmembrane region" description="Helical" evidence="1">
    <location>
        <begin position="20"/>
        <end position="42"/>
    </location>
</feature>
<evidence type="ECO:0000259" key="2">
    <source>
        <dbReference type="Pfam" id="PF03413"/>
    </source>
</evidence>
<dbReference type="AlphaFoldDB" id="A0A420BGE2"/>
<gene>
    <name evidence="3" type="ORF">DFQ12_0633</name>
</gene>
<dbReference type="PANTHER" id="PTHR34219">
    <property type="entry name" value="IRON-REGULATED INNER MEMBRANE PROTEIN-RELATED"/>
    <property type="match status" value="1"/>
</dbReference>
<feature type="transmembrane region" description="Helical" evidence="1">
    <location>
        <begin position="198"/>
        <end position="218"/>
    </location>
</feature>